<dbReference type="InParanoid" id="U5G5U1"/>
<dbReference type="Proteomes" id="UP000006729">
    <property type="component" value="Chromosome 8"/>
</dbReference>
<evidence type="ECO:0000313" key="2">
    <source>
        <dbReference type="Proteomes" id="UP000006729"/>
    </source>
</evidence>
<dbReference type="AlphaFoldDB" id="U5G5U1"/>
<evidence type="ECO:0000313" key="1">
    <source>
        <dbReference type="EMBL" id="PNT24793.1"/>
    </source>
</evidence>
<keyword evidence="2" id="KW-1185">Reference proteome</keyword>
<organism evidence="1 2">
    <name type="scientific">Populus trichocarpa</name>
    <name type="common">Western balsam poplar</name>
    <name type="synonym">Populus balsamifera subsp. trichocarpa</name>
    <dbReference type="NCBI Taxonomy" id="3694"/>
    <lineage>
        <taxon>Eukaryota</taxon>
        <taxon>Viridiplantae</taxon>
        <taxon>Streptophyta</taxon>
        <taxon>Embryophyta</taxon>
        <taxon>Tracheophyta</taxon>
        <taxon>Spermatophyta</taxon>
        <taxon>Magnoliopsida</taxon>
        <taxon>eudicotyledons</taxon>
        <taxon>Gunneridae</taxon>
        <taxon>Pentapetalae</taxon>
        <taxon>rosids</taxon>
        <taxon>fabids</taxon>
        <taxon>Malpighiales</taxon>
        <taxon>Salicaceae</taxon>
        <taxon>Saliceae</taxon>
        <taxon>Populus</taxon>
    </lineage>
</organism>
<sequence>MHTIGHKSTVESYKCSKSWSALRLNDVLTLHHVFNPWKVNFLQQALKEKNIKHSKDMHFKASLSLCNFNFTL</sequence>
<gene>
    <name evidence="1" type="ORF">POPTR_008G151400</name>
</gene>
<dbReference type="EMBL" id="CM009297">
    <property type="protein sequence ID" value="PNT24793.1"/>
    <property type="molecule type" value="Genomic_DNA"/>
</dbReference>
<reference evidence="1 2" key="1">
    <citation type="journal article" date="2006" name="Science">
        <title>The genome of black cottonwood, Populus trichocarpa (Torr. &amp; Gray).</title>
        <authorList>
            <person name="Tuskan G.A."/>
            <person name="Difazio S."/>
            <person name="Jansson S."/>
            <person name="Bohlmann J."/>
            <person name="Grigoriev I."/>
            <person name="Hellsten U."/>
            <person name="Putnam N."/>
            <person name="Ralph S."/>
            <person name="Rombauts S."/>
            <person name="Salamov A."/>
            <person name="Schein J."/>
            <person name="Sterck L."/>
            <person name="Aerts A."/>
            <person name="Bhalerao R.R."/>
            <person name="Bhalerao R.P."/>
            <person name="Blaudez D."/>
            <person name="Boerjan W."/>
            <person name="Brun A."/>
            <person name="Brunner A."/>
            <person name="Busov V."/>
            <person name="Campbell M."/>
            <person name="Carlson J."/>
            <person name="Chalot M."/>
            <person name="Chapman J."/>
            <person name="Chen G.L."/>
            <person name="Cooper D."/>
            <person name="Coutinho P.M."/>
            <person name="Couturier J."/>
            <person name="Covert S."/>
            <person name="Cronk Q."/>
            <person name="Cunningham R."/>
            <person name="Davis J."/>
            <person name="Degroeve S."/>
            <person name="Dejardin A."/>
            <person name="Depamphilis C."/>
            <person name="Detter J."/>
            <person name="Dirks B."/>
            <person name="Dubchak I."/>
            <person name="Duplessis S."/>
            <person name="Ehlting J."/>
            <person name="Ellis B."/>
            <person name="Gendler K."/>
            <person name="Goodstein D."/>
            <person name="Gribskov M."/>
            <person name="Grimwood J."/>
            <person name="Groover A."/>
            <person name="Gunter L."/>
            <person name="Hamberger B."/>
            <person name="Heinze B."/>
            <person name="Helariutta Y."/>
            <person name="Henrissat B."/>
            <person name="Holligan D."/>
            <person name="Holt R."/>
            <person name="Huang W."/>
            <person name="Islam-Faridi N."/>
            <person name="Jones S."/>
            <person name="Jones-Rhoades M."/>
            <person name="Jorgensen R."/>
            <person name="Joshi C."/>
            <person name="Kangasjarvi J."/>
            <person name="Karlsson J."/>
            <person name="Kelleher C."/>
            <person name="Kirkpatrick R."/>
            <person name="Kirst M."/>
            <person name="Kohler A."/>
            <person name="Kalluri U."/>
            <person name="Larimer F."/>
            <person name="Leebens-Mack J."/>
            <person name="Leple J.C."/>
            <person name="Locascio P."/>
            <person name="Lou Y."/>
            <person name="Lucas S."/>
            <person name="Martin F."/>
            <person name="Montanini B."/>
            <person name="Napoli C."/>
            <person name="Nelson D.R."/>
            <person name="Nelson C."/>
            <person name="Nieminen K."/>
            <person name="Nilsson O."/>
            <person name="Pereda V."/>
            <person name="Peter G."/>
            <person name="Philippe R."/>
            <person name="Pilate G."/>
            <person name="Poliakov A."/>
            <person name="Razumovskaya J."/>
            <person name="Richardson P."/>
            <person name="Rinaldi C."/>
            <person name="Ritland K."/>
            <person name="Rouze P."/>
            <person name="Ryaboy D."/>
            <person name="Schmutz J."/>
            <person name="Schrader J."/>
            <person name="Segerman B."/>
            <person name="Shin H."/>
            <person name="Siddiqui A."/>
            <person name="Sterky F."/>
            <person name="Terry A."/>
            <person name="Tsai C.J."/>
            <person name="Uberbacher E."/>
            <person name="Unneberg P."/>
            <person name="Vahala J."/>
            <person name="Wall K."/>
            <person name="Wessler S."/>
            <person name="Yang G."/>
            <person name="Yin T."/>
            <person name="Douglas C."/>
            <person name="Marra M."/>
            <person name="Sandberg G."/>
            <person name="Van de Peer Y."/>
            <person name="Rokhsar D."/>
        </authorList>
    </citation>
    <scope>NUCLEOTIDE SEQUENCE [LARGE SCALE GENOMIC DNA]</scope>
    <source>
        <strain evidence="2">cv. Nisqually</strain>
    </source>
</reference>
<accession>U5G5U1</accession>
<dbReference type="HOGENOM" id="CLU_2726956_0_0_1"/>
<protein>
    <submittedName>
        <fullName evidence="1">Uncharacterized protein</fullName>
    </submittedName>
</protein>
<name>U5G5U1_POPTR</name>
<proteinExistence type="predicted"/>